<evidence type="ECO:0000256" key="6">
    <source>
        <dbReference type="SAM" id="Phobius"/>
    </source>
</evidence>
<sequence>MNQIIFFCICLSIFHGATATIHYLSLRDETRRNIPLTNFGYDSLGTFDFKLVNFTVPEEVVDFKESPEDRNKKTEKYGMIGFTLSRGNFISEGVRSNPHVCQLHNIDQNIDALFFVFDFSKERLNIVRSGKIGDLRICYSLMDCPVMPTLETNTTTKAPDVGLIKRIWDKFMPPDNAVAMRDYIPLTVNGTKFATNFSIRFFDDQKGDYQFFYHNCFNYKSTNGISDLVAVDLTVSIVEMNKNSYLSSGDILKPQIYFYLAFLFAIASITWIHNICRSDSTMVFKIHYLMTALVFLKTISIFFHGMNFYYLAVYGHHKELWAIIYYITHLLKGALLFGTIILIGSGYTLFKNFLSDRDRRIFMIVLPLQIIDNIIMAIIEESEFGEKRYFFWAELFMFIDLVCCIALMLPIISSIRHLEEASRTDGKAAFNLQKLVLFKHFYVLVICYIYTTRFAKFLLEQTLPFNYGWLSVAVVESATLIFYLLVGYKFRPIKQNPYLKLDQNSRDGDEEDAFNFKWLYENVQRVQRIQISNETDDIPGLIGGFDSNSDDDEHDEKATLIKSGREVSIL</sequence>
<accession>A0A914QWP1</accession>
<protein>
    <recommendedName>
        <fullName evidence="8">GOST seven transmembrane domain-containing protein</fullName>
    </recommendedName>
</protein>
<feature type="chain" id="PRO_5037134006" description="GOST seven transmembrane domain-containing protein" evidence="7">
    <location>
        <begin position="20"/>
        <end position="570"/>
    </location>
</feature>
<proteinExistence type="predicted"/>
<dbReference type="GO" id="GO:0016020">
    <property type="term" value="C:membrane"/>
    <property type="evidence" value="ECO:0007669"/>
    <property type="project" value="UniProtKB-SubCell"/>
</dbReference>
<reference evidence="10" key="1">
    <citation type="submission" date="2022-11" db="UniProtKB">
        <authorList>
            <consortium name="WormBaseParasite"/>
        </authorList>
    </citation>
    <scope>IDENTIFICATION</scope>
</reference>
<dbReference type="PANTHER" id="PTHR21229">
    <property type="entry name" value="LUNG SEVEN TRANSMEMBRANE RECEPTOR"/>
    <property type="match status" value="1"/>
</dbReference>
<evidence type="ECO:0000256" key="5">
    <source>
        <dbReference type="ARBA" id="ARBA00023136"/>
    </source>
</evidence>
<dbReference type="AlphaFoldDB" id="A0A914QWP1"/>
<feature type="domain" description="GOST seven transmembrane" evidence="8">
    <location>
        <begin position="254"/>
        <end position="496"/>
    </location>
</feature>
<organism evidence="9 10">
    <name type="scientific">Panagrolaimus davidi</name>
    <dbReference type="NCBI Taxonomy" id="227884"/>
    <lineage>
        <taxon>Eukaryota</taxon>
        <taxon>Metazoa</taxon>
        <taxon>Ecdysozoa</taxon>
        <taxon>Nematoda</taxon>
        <taxon>Chromadorea</taxon>
        <taxon>Rhabditida</taxon>
        <taxon>Tylenchina</taxon>
        <taxon>Panagrolaimomorpha</taxon>
        <taxon>Panagrolaimoidea</taxon>
        <taxon>Panagrolaimidae</taxon>
        <taxon>Panagrolaimus</taxon>
    </lineage>
</organism>
<keyword evidence="4 6" id="KW-1133">Transmembrane helix</keyword>
<feature type="transmembrane region" description="Helical" evidence="6">
    <location>
        <begin position="467"/>
        <end position="486"/>
    </location>
</feature>
<dbReference type="WBParaSite" id="PDA_v2.g823.t1">
    <property type="protein sequence ID" value="PDA_v2.g823.t1"/>
    <property type="gene ID" value="PDA_v2.g823"/>
</dbReference>
<feature type="transmembrane region" description="Helical" evidence="6">
    <location>
        <begin position="288"/>
        <end position="311"/>
    </location>
</feature>
<evidence type="ECO:0000256" key="7">
    <source>
        <dbReference type="SAM" id="SignalP"/>
    </source>
</evidence>
<dbReference type="Pfam" id="PF06814">
    <property type="entry name" value="GOST_TM"/>
    <property type="match status" value="1"/>
</dbReference>
<dbReference type="Proteomes" id="UP000887578">
    <property type="component" value="Unplaced"/>
</dbReference>
<dbReference type="PANTHER" id="PTHR21229:SF2">
    <property type="entry name" value="RE59932P"/>
    <property type="match status" value="1"/>
</dbReference>
<dbReference type="GO" id="GO:0005794">
    <property type="term" value="C:Golgi apparatus"/>
    <property type="evidence" value="ECO:0007669"/>
    <property type="project" value="TreeGrafter"/>
</dbReference>
<feature type="signal peptide" evidence="7">
    <location>
        <begin position="1"/>
        <end position="19"/>
    </location>
</feature>
<feature type="transmembrane region" description="Helical" evidence="6">
    <location>
        <begin position="391"/>
        <end position="415"/>
    </location>
</feature>
<evidence type="ECO:0000256" key="1">
    <source>
        <dbReference type="ARBA" id="ARBA00004141"/>
    </source>
</evidence>
<comment type="subcellular location">
    <subcellularLocation>
        <location evidence="1">Membrane</location>
        <topology evidence="1">Multi-pass membrane protein</topology>
    </subcellularLocation>
</comment>
<evidence type="ECO:0000313" key="9">
    <source>
        <dbReference type="Proteomes" id="UP000887578"/>
    </source>
</evidence>
<evidence type="ECO:0000313" key="10">
    <source>
        <dbReference type="WBParaSite" id="PDA_v2.g823.t1"/>
    </source>
</evidence>
<keyword evidence="5 6" id="KW-0472">Membrane</keyword>
<evidence type="ECO:0000256" key="4">
    <source>
        <dbReference type="ARBA" id="ARBA00022989"/>
    </source>
</evidence>
<keyword evidence="9" id="KW-1185">Reference proteome</keyword>
<evidence type="ECO:0000256" key="3">
    <source>
        <dbReference type="ARBA" id="ARBA00022729"/>
    </source>
</evidence>
<keyword evidence="2 6" id="KW-0812">Transmembrane</keyword>
<evidence type="ECO:0000256" key="2">
    <source>
        <dbReference type="ARBA" id="ARBA00022692"/>
    </source>
</evidence>
<feature type="transmembrane region" description="Helical" evidence="6">
    <location>
        <begin position="256"/>
        <end position="276"/>
    </location>
</feature>
<feature type="transmembrane region" description="Helical" evidence="6">
    <location>
        <begin position="436"/>
        <end position="455"/>
    </location>
</feature>
<dbReference type="InterPro" id="IPR053937">
    <property type="entry name" value="GOST_TM"/>
</dbReference>
<evidence type="ECO:0000259" key="8">
    <source>
        <dbReference type="Pfam" id="PF06814"/>
    </source>
</evidence>
<name>A0A914QWP1_9BILA</name>
<dbReference type="InterPro" id="IPR009637">
    <property type="entry name" value="GPR107/GPR108-like"/>
</dbReference>
<feature type="transmembrane region" description="Helical" evidence="6">
    <location>
        <begin position="323"/>
        <end position="349"/>
    </location>
</feature>
<keyword evidence="3 7" id="KW-0732">Signal</keyword>